<organism evidence="9 10">
    <name type="scientific">Candidatus Endobugula sertula</name>
    <name type="common">Bugula neritina bacterial symbiont</name>
    <dbReference type="NCBI Taxonomy" id="62101"/>
    <lineage>
        <taxon>Bacteria</taxon>
        <taxon>Pseudomonadati</taxon>
        <taxon>Pseudomonadota</taxon>
        <taxon>Gammaproteobacteria</taxon>
        <taxon>Cellvibrionales</taxon>
        <taxon>Cellvibrionaceae</taxon>
        <taxon>Candidatus Endobugula</taxon>
    </lineage>
</organism>
<gene>
    <name evidence="9" type="ORF">AB835_08305</name>
</gene>
<evidence type="ECO:0000256" key="6">
    <source>
        <dbReference type="PIRSR" id="PIRSR606118-50"/>
    </source>
</evidence>
<evidence type="ECO:0000259" key="8">
    <source>
        <dbReference type="PROSITE" id="PS51736"/>
    </source>
</evidence>
<evidence type="ECO:0000256" key="7">
    <source>
        <dbReference type="PROSITE-ProRule" id="PRU10137"/>
    </source>
</evidence>
<dbReference type="InterPro" id="IPR009057">
    <property type="entry name" value="Homeodomain-like_sf"/>
</dbReference>
<dbReference type="SMART" id="SM00857">
    <property type="entry name" value="Resolvase"/>
    <property type="match status" value="1"/>
</dbReference>
<dbReference type="Pfam" id="PF02796">
    <property type="entry name" value="HTH_7"/>
    <property type="match status" value="1"/>
</dbReference>
<sequence length="195" mass="21668">MFIGYARVSTDDQNLNLQKDALEAAQCEKVFEDQLSGAKAERPGLKEALEYARPGDTLVVWRLDRLSRSLKDLIEMVNHLDEQGIGLKSLQEAIDTSSSSGKLIFHIFGALAEFERNLIRERTQAGLQAARARGKTGGRPTALDAEKQKTAVQLYDEIDDQGNKKYGVGQICDMMGISKPTLYKYIEAARKLTTT</sequence>
<proteinExistence type="inferred from homology"/>
<feature type="active site" description="O-(5'-phospho-DNA)-serine intermediate" evidence="6 7">
    <location>
        <position position="9"/>
    </location>
</feature>
<evidence type="ECO:0000256" key="3">
    <source>
        <dbReference type="ARBA" id="ARBA00023100"/>
    </source>
</evidence>
<keyword evidence="4" id="KW-0238">DNA-binding</keyword>
<dbReference type="GO" id="GO:0003677">
    <property type="term" value="F:DNA binding"/>
    <property type="evidence" value="ECO:0007669"/>
    <property type="project" value="UniProtKB-KW"/>
</dbReference>
<dbReference type="PANTHER" id="PTHR30461">
    <property type="entry name" value="DNA-INVERTASE FROM LAMBDOID PROPHAGE"/>
    <property type="match status" value="1"/>
</dbReference>
<feature type="domain" description="Resolvase/invertase-type recombinase catalytic" evidence="8">
    <location>
        <begin position="1"/>
        <end position="134"/>
    </location>
</feature>
<dbReference type="AlphaFoldDB" id="A0A1D2QPW7"/>
<keyword evidence="2" id="KW-0229">DNA integration</keyword>
<dbReference type="Proteomes" id="UP000242502">
    <property type="component" value="Unassembled WGS sequence"/>
</dbReference>
<comment type="caution">
    <text evidence="9">The sequence shown here is derived from an EMBL/GenBank/DDBJ whole genome shotgun (WGS) entry which is preliminary data.</text>
</comment>
<keyword evidence="5" id="KW-0233">DNA recombination</keyword>
<keyword evidence="3" id="KW-0230">DNA invertase</keyword>
<dbReference type="InterPro" id="IPR036162">
    <property type="entry name" value="Resolvase-like_N_sf"/>
</dbReference>
<evidence type="ECO:0000313" key="9">
    <source>
        <dbReference type="EMBL" id="ODS23604.1"/>
    </source>
</evidence>
<dbReference type="EMBL" id="MDLC01000025">
    <property type="protein sequence ID" value="ODS23604.1"/>
    <property type="molecule type" value="Genomic_DNA"/>
</dbReference>
<evidence type="ECO:0000256" key="5">
    <source>
        <dbReference type="ARBA" id="ARBA00023172"/>
    </source>
</evidence>
<comment type="similarity">
    <text evidence="1">Belongs to the site-specific recombinase resolvase family.</text>
</comment>
<evidence type="ECO:0000313" key="10">
    <source>
        <dbReference type="Proteomes" id="UP000242502"/>
    </source>
</evidence>
<dbReference type="GO" id="GO:0015074">
    <property type="term" value="P:DNA integration"/>
    <property type="evidence" value="ECO:0007669"/>
    <property type="project" value="UniProtKB-KW"/>
</dbReference>
<dbReference type="PROSITE" id="PS00398">
    <property type="entry name" value="RECOMBINASES_2"/>
    <property type="match status" value="1"/>
</dbReference>
<dbReference type="InterPro" id="IPR006118">
    <property type="entry name" value="Recombinase_CS"/>
</dbReference>
<evidence type="ECO:0000256" key="2">
    <source>
        <dbReference type="ARBA" id="ARBA00022908"/>
    </source>
</evidence>
<dbReference type="Gene3D" id="3.40.50.1390">
    <property type="entry name" value="Resolvase, N-terminal catalytic domain"/>
    <property type="match status" value="1"/>
</dbReference>
<dbReference type="CDD" id="cd03768">
    <property type="entry name" value="SR_ResInv"/>
    <property type="match status" value="1"/>
</dbReference>
<evidence type="ECO:0000256" key="4">
    <source>
        <dbReference type="ARBA" id="ARBA00023125"/>
    </source>
</evidence>
<dbReference type="GO" id="GO:0000150">
    <property type="term" value="F:DNA strand exchange activity"/>
    <property type="evidence" value="ECO:0007669"/>
    <property type="project" value="UniProtKB-KW"/>
</dbReference>
<dbReference type="PROSITE" id="PS00397">
    <property type="entry name" value="RECOMBINASES_1"/>
    <property type="match status" value="1"/>
</dbReference>
<dbReference type="Pfam" id="PF00239">
    <property type="entry name" value="Resolvase"/>
    <property type="match status" value="1"/>
</dbReference>
<dbReference type="STRING" id="62101.AB835_08305"/>
<dbReference type="InterPro" id="IPR006119">
    <property type="entry name" value="Resolv_N"/>
</dbReference>
<dbReference type="SUPFAM" id="SSF53041">
    <property type="entry name" value="Resolvase-like"/>
    <property type="match status" value="1"/>
</dbReference>
<dbReference type="FunFam" id="3.40.50.1390:FF:000001">
    <property type="entry name" value="DNA recombinase"/>
    <property type="match status" value="1"/>
</dbReference>
<name>A0A1D2QPW7_9GAMM</name>
<evidence type="ECO:0000256" key="1">
    <source>
        <dbReference type="ARBA" id="ARBA00009913"/>
    </source>
</evidence>
<reference evidence="9 10" key="1">
    <citation type="journal article" date="2016" name="Appl. Environ. Microbiol.">
        <title>Lack of Overt Genome Reduction in the Bryostatin-Producing Bryozoan Symbiont "Candidatus Endobugula sertula".</title>
        <authorList>
            <person name="Miller I.J."/>
            <person name="Vanee N."/>
            <person name="Fong S.S."/>
            <person name="Lim-Fong G.E."/>
            <person name="Kwan J.C."/>
        </authorList>
    </citation>
    <scope>NUCLEOTIDE SEQUENCE [LARGE SCALE GENOMIC DNA]</scope>
    <source>
        <strain evidence="9">AB1-4</strain>
    </source>
</reference>
<accession>A0A1D2QPW7</accession>
<dbReference type="InterPro" id="IPR050639">
    <property type="entry name" value="SSR_resolvase"/>
</dbReference>
<dbReference type="SUPFAM" id="SSF46689">
    <property type="entry name" value="Homeodomain-like"/>
    <property type="match status" value="1"/>
</dbReference>
<dbReference type="PROSITE" id="PS51736">
    <property type="entry name" value="RECOMBINASES_3"/>
    <property type="match status" value="1"/>
</dbReference>
<dbReference type="PANTHER" id="PTHR30461:SF2">
    <property type="entry name" value="SERINE RECOMBINASE PINE-RELATED"/>
    <property type="match status" value="1"/>
</dbReference>
<protein>
    <submittedName>
        <fullName evidence="9">Transposon DNA-invertase</fullName>
    </submittedName>
</protein>
<dbReference type="InterPro" id="IPR006120">
    <property type="entry name" value="Resolvase_HTH_dom"/>
</dbReference>